<evidence type="ECO:0000256" key="1">
    <source>
        <dbReference type="ARBA" id="ARBA00023002"/>
    </source>
</evidence>
<feature type="domain" description="Pyruvate/ketoisovalerate oxidoreductase catalytic" evidence="3">
    <location>
        <begin position="12"/>
        <end position="190"/>
    </location>
</feature>
<evidence type="ECO:0000313" key="5">
    <source>
        <dbReference type="Proteomes" id="UP001232493"/>
    </source>
</evidence>
<dbReference type="RefSeq" id="WP_280999358.1">
    <property type="nucleotide sequence ID" value="NZ_CP069362.1"/>
</dbReference>
<proteinExistence type="predicted"/>
<accession>A0ABY8PRA1</accession>
<reference evidence="4 5" key="1">
    <citation type="submission" date="2021-02" db="EMBL/GenBank/DDBJ databases">
        <title>Characterization of Marinitoga sp. nov. str. BP5-C20A.</title>
        <authorList>
            <person name="Erauso G."/>
            <person name="Postec A."/>
        </authorList>
    </citation>
    <scope>NUCLEOTIDE SEQUENCE [LARGE SCALE GENOMIC DNA]</scope>
    <source>
        <strain evidence="4 5">BP5-C20A</strain>
    </source>
</reference>
<dbReference type="InterPro" id="IPR019752">
    <property type="entry name" value="Pyrv/ketoisovalerate_OxRed_cat"/>
</dbReference>
<keyword evidence="2" id="KW-0175">Coiled coil</keyword>
<evidence type="ECO:0000256" key="2">
    <source>
        <dbReference type="SAM" id="Coils"/>
    </source>
</evidence>
<dbReference type="InterPro" id="IPR052198">
    <property type="entry name" value="IorB_Oxidoreductase"/>
</dbReference>
<dbReference type="PANTHER" id="PTHR43854:SF1">
    <property type="entry name" value="INDOLEPYRUVATE OXIDOREDUCTASE SUBUNIT IORB"/>
    <property type="match status" value="1"/>
</dbReference>
<feature type="coiled-coil region" evidence="2">
    <location>
        <begin position="104"/>
        <end position="131"/>
    </location>
</feature>
<evidence type="ECO:0000259" key="3">
    <source>
        <dbReference type="Pfam" id="PF01558"/>
    </source>
</evidence>
<evidence type="ECO:0000313" key="4">
    <source>
        <dbReference type="EMBL" id="WGS65147.1"/>
    </source>
</evidence>
<dbReference type="Pfam" id="PF01558">
    <property type="entry name" value="POR"/>
    <property type="match status" value="1"/>
</dbReference>
<gene>
    <name evidence="4" type="ORF">JRV97_00915</name>
</gene>
<sequence length="192" mass="21319">MKAFNIYLIGVGGQGIGLLSEVIIRAADKAGLNVRGVDTHGLAQRGGTVSSNIRIGENINSPLIMKGQADLVVALERHEALRGMNDYSKNGSTVIYYDAVWQPLDVRLRKAKEIENEIVEKEAKRRNIDLIKVYINDLSDARMQNMAVLATMAKNKLIPNVEKEHYLLAVNDLLTGDVLKNNLELFEKVYNG</sequence>
<dbReference type="SUPFAM" id="SSF53323">
    <property type="entry name" value="Pyruvate-ferredoxin oxidoreductase, PFOR, domain III"/>
    <property type="match status" value="1"/>
</dbReference>
<keyword evidence="1" id="KW-0560">Oxidoreductase</keyword>
<keyword evidence="5" id="KW-1185">Reference proteome</keyword>
<dbReference type="InterPro" id="IPR002869">
    <property type="entry name" value="Pyrv_flavodox_OxRed_cen"/>
</dbReference>
<organism evidence="4 5">
    <name type="scientific">Marinitoga aeolica</name>
    <dbReference type="NCBI Taxonomy" id="2809031"/>
    <lineage>
        <taxon>Bacteria</taxon>
        <taxon>Thermotogati</taxon>
        <taxon>Thermotogota</taxon>
        <taxon>Thermotogae</taxon>
        <taxon>Petrotogales</taxon>
        <taxon>Petrotogaceae</taxon>
        <taxon>Marinitoga</taxon>
    </lineage>
</organism>
<dbReference type="EMBL" id="CP069362">
    <property type="protein sequence ID" value="WGS65147.1"/>
    <property type="molecule type" value="Genomic_DNA"/>
</dbReference>
<protein>
    <submittedName>
        <fullName evidence="4">2-oxoacid:acceptor oxidoreductase family protein</fullName>
    </submittedName>
</protein>
<dbReference type="Proteomes" id="UP001232493">
    <property type="component" value="Chromosome"/>
</dbReference>
<dbReference type="PANTHER" id="PTHR43854">
    <property type="entry name" value="INDOLEPYRUVATE OXIDOREDUCTASE SUBUNIT IORB"/>
    <property type="match status" value="1"/>
</dbReference>
<name>A0ABY8PRA1_9BACT</name>
<dbReference type="Gene3D" id="3.40.920.10">
    <property type="entry name" value="Pyruvate-ferredoxin oxidoreductase, PFOR, domain III"/>
    <property type="match status" value="1"/>
</dbReference>